<reference evidence="1" key="1">
    <citation type="submission" date="2022-07" db="EMBL/GenBank/DDBJ databases">
        <authorList>
            <person name="Li W.-J."/>
            <person name="Deng Q.-Q."/>
        </authorList>
    </citation>
    <scope>NUCLEOTIDE SEQUENCE</scope>
    <source>
        <strain evidence="1">SYSU M60031</strain>
    </source>
</reference>
<dbReference type="RefSeq" id="WP_254758294.1">
    <property type="nucleotide sequence ID" value="NZ_JANCLT010000003.1"/>
</dbReference>
<sequence length="46" mass="5555">MKFHLLSLVVTISRHHMSLAEAEHKQHVQEQMEEMKEQQAFHCHLF</sequence>
<dbReference type="Proteomes" id="UP001156102">
    <property type="component" value="Unassembled WGS sequence"/>
</dbReference>
<accession>A0AA42BNU8</accession>
<dbReference type="Pfam" id="PF09501">
    <property type="entry name" value="Bac_small_YrzI"/>
    <property type="match status" value="1"/>
</dbReference>
<name>A0AA42BNU8_9BACI</name>
<dbReference type="EMBL" id="JANCLT010000003">
    <property type="protein sequence ID" value="MCP8968380.1"/>
    <property type="molecule type" value="Genomic_DNA"/>
</dbReference>
<organism evidence="1 2">
    <name type="scientific">Ectobacillus ponti</name>
    <dbReference type="NCBI Taxonomy" id="2961894"/>
    <lineage>
        <taxon>Bacteria</taxon>
        <taxon>Bacillati</taxon>
        <taxon>Bacillota</taxon>
        <taxon>Bacilli</taxon>
        <taxon>Bacillales</taxon>
        <taxon>Bacillaceae</taxon>
        <taxon>Ectobacillus</taxon>
    </lineage>
</organism>
<gene>
    <name evidence="1" type="ORF">NK662_07465</name>
</gene>
<dbReference type="AlphaFoldDB" id="A0AA42BNU8"/>
<proteinExistence type="predicted"/>
<dbReference type="InterPro" id="IPR012655">
    <property type="entry name" value="YrzI"/>
</dbReference>
<protein>
    <submittedName>
        <fullName evidence="1">YrzI family small protein</fullName>
    </submittedName>
</protein>
<comment type="caution">
    <text evidence="1">The sequence shown here is derived from an EMBL/GenBank/DDBJ whole genome shotgun (WGS) entry which is preliminary data.</text>
</comment>
<keyword evidence="2" id="KW-1185">Reference proteome</keyword>
<evidence type="ECO:0000313" key="1">
    <source>
        <dbReference type="EMBL" id="MCP8968380.1"/>
    </source>
</evidence>
<evidence type="ECO:0000313" key="2">
    <source>
        <dbReference type="Proteomes" id="UP001156102"/>
    </source>
</evidence>